<proteinExistence type="predicted"/>
<dbReference type="EMBL" id="FNON01000012">
    <property type="protein sequence ID" value="SDZ32099.1"/>
    <property type="molecule type" value="Genomic_DNA"/>
</dbReference>
<gene>
    <name evidence="1" type="ORF">SAMN05421504_112179</name>
</gene>
<organism evidence="1 2">
    <name type="scientific">Amycolatopsis xylanica</name>
    <dbReference type="NCBI Taxonomy" id="589385"/>
    <lineage>
        <taxon>Bacteria</taxon>
        <taxon>Bacillati</taxon>
        <taxon>Actinomycetota</taxon>
        <taxon>Actinomycetes</taxon>
        <taxon>Pseudonocardiales</taxon>
        <taxon>Pseudonocardiaceae</taxon>
        <taxon>Amycolatopsis</taxon>
    </lineage>
</organism>
<dbReference type="InterPro" id="IPR025332">
    <property type="entry name" value="DUF4238"/>
</dbReference>
<reference evidence="1 2" key="1">
    <citation type="submission" date="2016-10" db="EMBL/GenBank/DDBJ databases">
        <authorList>
            <person name="de Groot N.N."/>
        </authorList>
    </citation>
    <scope>NUCLEOTIDE SEQUENCE [LARGE SCALE GENOMIC DNA]</scope>
    <source>
        <strain evidence="1 2">CPCC 202699</strain>
    </source>
</reference>
<protein>
    <recommendedName>
        <fullName evidence="3">DUF4238 domain-containing protein</fullName>
    </recommendedName>
</protein>
<dbReference type="OrthoDB" id="580988at2"/>
<dbReference type="RefSeq" id="WP_091298582.1">
    <property type="nucleotide sequence ID" value="NZ_FNON01000012.1"/>
</dbReference>
<evidence type="ECO:0000313" key="2">
    <source>
        <dbReference type="Proteomes" id="UP000199515"/>
    </source>
</evidence>
<dbReference type="Proteomes" id="UP000199515">
    <property type="component" value="Unassembled WGS sequence"/>
</dbReference>
<evidence type="ECO:0008006" key="3">
    <source>
        <dbReference type="Google" id="ProtNLM"/>
    </source>
</evidence>
<dbReference type="Pfam" id="PF14022">
    <property type="entry name" value="DUF4238"/>
    <property type="match status" value="1"/>
</dbReference>
<evidence type="ECO:0000313" key="1">
    <source>
        <dbReference type="EMBL" id="SDZ32099.1"/>
    </source>
</evidence>
<dbReference type="AlphaFoldDB" id="A0A1H3S4N4"/>
<accession>A0A1H3S4N4</accession>
<keyword evidence="2" id="KW-1185">Reference proteome</keyword>
<name>A0A1H3S4N4_9PSEU</name>
<sequence length="343" mass="38240">MAGPKRHHFVPRAFLERFGCDGKVAVRWRTRSKLVVTSALNVAVESGFYTTETPDGGHSTEVEEWLAGIDGPADAAIKAVIEGEAPPRVGSAEREILAVYMAIQANRTPETRERLRFPVEVIKYAGARAIDTALVAEYLEKVHLGFSASAGEVRGALTMIQVSQQMGHLTRNEEVTLPMRSVDKSMSALLNRHWSLEIARKPRLLTSDAPLVMWSKPTPASRYRGIGLTNAEEIRFPIGAGHQLVLGNQPRPPSIRIEPDRVRRCNDDVAAGCHKFIVGHPRRPKQMHEIQLAAKRPTIRFNEAPGYRTGLDGEDEFIGDILHYWIQRAAPAAPRGRQRHHRQ</sequence>